<evidence type="ECO:0000313" key="5">
    <source>
        <dbReference type="Proteomes" id="UP000219452"/>
    </source>
</evidence>
<keyword evidence="5" id="KW-1185">Reference proteome</keyword>
<dbReference type="InterPro" id="IPR006860">
    <property type="entry name" value="FecR"/>
</dbReference>
<keyword evidence="1" id="KW-0472">Membrane</keyword>
<dbReference type="Gene3D" id="3.55.50.30">
    <property type="match status" value="1"/>
</dbReference>
<proteinExistence type="predicted"/>
<evidence type="ECO:0000259" key="2">
    <source>
        <dbReference type="Pfam" id="PF04773"/>
    </source>
</evidence>
<dbReference type="PANTHER" id="PTHR30273">
    <property type="entry name" value="PERIPLASMIC SIGNAL SENSOR AND SIGMA FACTOR ACTIVATOR FECR-RELATED"/>
    <property type="match status" value="1"/>
</dbReference>
<dbReference type="PIRSF" id="PIRSF018266">
    <property type="entry name" value="FecR"/>
    <property type="match status" value="1"/>
</dbReference>
<evidence type="ECO:0000313" key="4">
    <source>
        <dbReference type="EMBL" id="SOD96000.1"/>
    </source>
</evidence>
<dbReference type="Pfam" id="PF16344">
    <property type="entry name" value="FecR_C"/>
    <property type="match status" value="1"/>
</dbReference>
<protein>
    <submittedName>
        <fullName evidence="4">FecR family protein</fullName>
    </submittedName>
</protein>
<reference evidence="5" key="1">
    <citation type="submission" date="2017-09" db="EMBL/GenBank/DDBJ databases">
        <authorList>
            <person name="Varghese N."/>
            <person name="Submissions S."/>
        </authorList>
    </citation>
    <scope>NUCLEOTIDE SEQUENCE [LARGE SCALE GENOMIC DNA]</scope>
    <source>
        <strain evidence="5">DSM 29961</strain>
    </source>
</reference>
<dbReference type="AlphaFoldDB" id="A0A286GKG7"/>
<dbReference type="Proteomes" id="UP000219452">
    <property type="component" value="Unassembled WGS sequence"/>
</dbReference>
<gene>
    <name evidence="4" type="ORF">SAMN06269250_5090</name>
</gene>
<feature type="transmembrane region" description="Helical" evidence="1">
    <location>
        <begin position="91"/>
        <end position="111"/>
    </location>
</feature>
<sequence length="330" mass="37448">MTEQLLQRYFANQVTPDEARRVLDWFNTEAGQTYLQTRLDAQFDELAWLAPAIVPAPDAERMLNAIRGRMEPATTPTEIPVRQLTTWARPLRWAAALAGFILLATGAFMAYRQWYPDDLVRQTAFGKMSTLTLPDGSTVTLNGNSRLRYAPRWASHQTREVWLDGEGYFRVTHKQNHERFVVHLPNKLNIEVLGTQFNVMARQARAKVVLNTGKIRLDVGEQAKEKLVMRPGDLFYADVKAKVYYRKHVDAAAQSAWQSGKLTFDGTTLQEVAQMLEDTYGVKVIITDPALQRQTISGTIPNQSMQTILNGLTTLFDLHITQQSNQIIIQ</sequence>
<dbReference type="InterPro" id="IPR032508">
    <property type="entry name" value="FecR_C"/>
</dbReference>
<dbReference type="PANTHER" id="PTHR30273:SF2">
    <property type="entry name" value="PROTEIN FECR"/>
    <property type="match status" value="1"/>
</dbReference>
<dbReference type="InterPro" id="IPR012373">
    <property type="entry name" value="Ferrdict_sens_TM"/>
</dbReference>
<keyword evidence="1" id="KW-1133">Transmembrane helix</keyword>
<dbReference type="OrthoDB" id="1523489at2"/>
<dbReference type="Pfam" id="PF04773">
    <property type="entry name" value="FecR"/>
    <property type="match status" value="1"/>
</dbReference>
<evidence type="ECO:0000259" key="3">
    <source>
        <dbReference type="Pfam" id="PF16344"/>
    </source>
</evidence>
<evidence type="ECO:0000256" key="1">
    <source>
        <dbReference type="SAM" id="Phobius"/>
    </source>
</evidence>
<feature type="domain" description="Protein FecR C-terminal" evidence="3">
    <location>
        <begin position="261"/>
        <end position="329"/>
    </location>
</feature>
<accession>A0A286GKG7</accession>
<keyword evidence="1" id="KW-0812">Transmembrane</keyword>
<feature type="domain" description="FecR protein" evidence="2">
    <location>
        <begin position="123"/>
        <end position="215"/>
    </location>
</feature>
<dbReference type="GO" id="GO:0016989">
    <property type="term" value="F:sigma factor antagonist activity"/>
    <property type="evidence" value="ECO:0007669"/>
    <property type="project" value="TreeGrafter"/>
</dbReference>
<dbReference type="Gene3D" id="2.60.120.1440">
    <property type="match status" value="1"/>
</dbReference>
<dbReference type="RefSeq" id="WP_097129575.1">
    <property type="nucleotide sequence ID" value="NZ_OCNH01000005.1"/>
</dbReference>
<organism evidence="4 5">
    <name type="scientific">Spirosoma fluviale</name>
    <dbReference type="NCBI Taxonomy" id="1597977"/>
    <lineage>
        <taxon>Bacteria</taxon>
        <taxon>Pseudomonadati</taxon>
        <taxon>Bacteroidota</taxon>
        <taxon>Cytophagia</taxon>
        <taxon>Cytophagales</taxon>
        <taxon>Cytophagaceae</taxon>
        <taxon>Spirosoma</taxon>
    </lineage>
</organism>
<dbReference type="EMBL" id="OCNH01000005">
    <property type="protein sequence ID" value="SOD96000.1"/>
    <property type="molecule type" value="Genomic_DNA"/>
</dbReference>
<name>A0A286GKG7_9BACT</name>